<dbReference type="GO" id="GO:0022857">
    <property type="term" value="F:transmembrane transporter activity"/>
    <property type="evidence" value="ECO:0007669"/>
    <property type="project" value="InterPro"/>
</dbReference>
<keyword evidence="5 8" id="KW-1133">Transmembrane helix</keyword>
<organism evidence="9 10">
    <name type="scientific">Aspergillus sydowii CBS 593.65</name>
    <dbReference type="NCBI Taxonomy" id="1036612"/>
    <lineage>
        <taxon>Eukaryota</taxon>
        <taxon>Fungi</taxon>
        <taxon>Dikarya</taxon>
        <taxon>Ascomycota</taxon>
        <taxon>Pezizomycotina</taxon>
        <taxon>Eurotiomycetes</taxon>
        <taxon>Eurotiomycetidae</taxon>
        <taxon>Eurotiales</taxon>
        <taxon>Aspergillaceae</taxon>
        <taxon>Aspergillus</taxon>
        <taxon>Aspergillus subgen. Nidulantes</taxon>
    </lineage>
</organism>
<evidence type="ECO:0000256" key="1">
    <source>
        <dbReference type="ARBA" id="ARBA00004141"/>
    </source>
</evidence>
<dbReference type="PIRSF" id="PIRSF002744">
    <property type="entry name" value="Pur-cyt_permease"/>
    <property type="match status" value="1"/>
</dbReference>
<dbReference type="EMBL" id="KV878593">
    <property type="protein sequence ID" value="OJJ54959.1"/>
    <property type="molecule type" value="Genomic_DNA"/>
</dbReference>
<dbReference type="STRING" id="1036612.A0A1L9T684"/>
<gene>
    <name evidence="9" type="ORF">ASPSYDRAFT_159085</name>
</gene>
<dbReference type="RefSeq" id="XP_040698765.1">
    <property type="nucleotide sequence ID" value="XM_040842792.1"/>
</dbReference>
<evidence type="ECO:0000256" key="6">
    <source>
        <dbReference type="ARBA" id="ARBA00023136"/>
    </source>
</evidence>
<evidence type="ECO:0000313" key="10">
    <source>
        <dbReference type="Proteomes" id="UP000184356"/>
    </source>
</evidence>
<dbReference type="GeneID" id="63758865"/>
<keyword evidence="3 7" id="KW-0813">Transport</keyword>
<evidence type="ECO:0000256" key="5">
    <source>
        <dbReference type="ARBA" id="ARBA00022989"/>
    </source>
</evidence>
<dbReference type="Proteomes" id="UP000184356">
    <property type="component" value="Unassembled WGS sequence"/>
</dbReference>
<reference evidence="10" key="1">
    <citation type="journal article" date="2017" name="Genome Biol.">
        <title>Comparative genomics reveals high biological diversity and specific adaptations in the industrially and medically important fungal genus Aspergillus.</title>
        <authorList>
            <person name="de Vries R.P."/>
            <person name="Riley R."/>
            <person name="Wiebenga A."/>
            <person name="Aguilar-Osorio G."/>
            <person name="Amillis S."/>
            <person name="Uchima C.A."/>
            <person name="Anderluh G."/>
            <person name="Asadollahi M."/>
            <person name="Askin M."/>
            <person name="Barry K."/>
            <person name="Battaglia E."/>
            <person name="Bayram O."/>
            <person name="Benocci T."/>
            <person name="Braus-Stromeyer S.A."/>
            <person name="Caldana C."/>
            <person name="Canovas D."/>
            <person name="Cerqueira G.C."/>
            <person name="Chen F."/>
            <person name="Chen W."/>
            <person name="Choi C."/>
            <person name="Clum A."/>
            <person name="Dos Santos R.A."/>
            <person name="Damasio A.R."/>
            <person name="Diallinas G."/>
            <person name="Emri T."/>
            <person name="Fekete E."/>
            <person name="Flipphi M."/>
            <person name="Freyberg S."/>
            <person name="Gallo A."/>
            <person name="Gournas C."/>
            <person name="Habgood R."/>
            <person name="Hainaut M."/>
            <person name="Harispe M.L."/>
            <person name="Henrissat B."/>
            <person name="Hilden K.S."/>
            <person name="Hope R."/>
            <person name="Hossain A."/>
            <person name="Karabika E."/>
            <person name="Karaffa L."/>
            <person name="Karanyi Z."/>
            <person name="Krasevec N."/>
            <person name="Kuo A."/>
            <person name="Kusch H."/>
            <person name="LaButti K."/>
            <person name="Lagendijk E.L."/>
            <person name="Lapidus A."/>
            <person name="Levasseur A."/>
            <person name="Lindquist E."/>
            <person name="Lipzen A."/>
            <person name="Logrieco A.F."/>
            <person name="MacCabe A."/>
            <person name="Maekelae M.R."/>
            <person name="Malavazi I."/>
            <person name="Melin P."/>
            <person name="Meyer V."/>
            <person name="Mielnichuk N."/>
            <person name="Miskei M."/>
            <person name="Molnar A.P."/>
            <person name="Mule G."/>
            <person name="Ngan C.Y."/>
            <person name="Orejas M."/>
            <person name="Orosz E."/>
            <person name="Ouedraogo J.P."/>
            <person name="Overkamp K.M."/>
            <person name="Park H.-S."/>
            <person name="Perrone G."/>
            <person name="Piumi F."/>
            <person name="Punt P.J."/>
            <person name="Ram A.F."/>
            <person name="Ramon A."/>
            <person name="Rauscher S."/>
            <person name="Record E."/>
            <person name="Riano-Pachon D.M."/>
            <person name="Robert V."/>
            <person name="Roehrig J."/>
            <person name="Ruller R."/>
            <person name="Salamov A."/>
            <person name="Salih N.S."/>
            <person name="Samson R.A."/>
            <person name="Sandor E."/>
            <person name="Sanguinetti M."/>
            <person name="Schuetze T."/>
            <person name="Sepcic K."/>
            <person name="Shelest E."/>
            <person name="Sherlock G."/>
            <person name="Sophianopoulou V."/>
            <person name="Squina F.M."/>
            <person name="Sun H."/>
            <person name="Susca A."/>
            <person name="Todd R.B."/>
            <person name="Tsang A."/>
            <person name="Unkles S.E."/>
            <person name="van de Wiele N."/>
            <person name="van Rossen-Uffink D."/>
            <person name="Oliveira J.V."/>
            <person name="Vesth T.C."/>
            <person name="Visser J."/>
            <person name="Yu J.-H."/>
            <person name="Zhou M."/>
            <person name="Andersen M.R."/>
            <person name="Archer D.B."/>
            <person name="Baker S.E."/>
            <person name="Benoit I."/>
            <person name="Brakhage A.A."/>
            <person name="Braus G.H."/>
            <person name="Fischer R."/>
            <person name="Frisvad J.C."/>
            <person name="Goldman G.H."/>
            <person name="Houbraken J."/>
            <person name="Oakley B."/>
            <person name="Pocsi I."/>
            <person name="Scazzocchio C."/>
            <person name="Seiboth B."/>
            <person name="vanKuyk P.A."/>
            <person name="Wortman J."/>
            <person name="Dyer P.S."/>
            <person name="Grigoriev I.V."/>
        </authorList>
    </citation>
    <scope>NUCLEOTIDE SEQUENCE [LARGE SCALE GENOMIC DNA]</scope>
    <source>
        <strain evidence="10">CBS 593.65</strain>
    </source>
</reference>
<comment type="similarity">
    <text evidence="2 7">Belongs to the purine-cytosine permease (2.A.39) family.</text>
</comment>
<keyword evidence="10" id="KW-1185">Reference proteome</keyword>
<evidence type="ECO:0000256" key="2">
    <source>
        <dbReference type="ARBA" id="ARBA00008974"/>
    </source>
</evidence>
<feature type="transmembrane region" description="Helical" evidence="8">
    <location>
        <begin position="169"/>
        <end position="190"/>
    </location>
</feature>
<evidence type="ECO:0000256" key="3">
    <source>
        <dbReference type="ARBA" id="ARBA00022448"/>
    </source>
</evidence>
<proteinExistence type="inferred from homology"/>
<dbReference type="AlphaFoldDB" id="A0A1L9T684"/>
<evidence type="ECO:0000256" key="7">
    <source>
        <dbReference type="PIRNR" id="PIRNR002744"/>
    </source>
</evidence>
<feature type="transmembrane region" description="Helical" evidence="8">
    <location>
        <begin position="56"/>
        <end position="78"/>
    </location>
</feature>
<feature type="transmembrane region" description="Helical" evidence="8">
    <location>
        <begin position="322"/>
        <end position="347"/>
    </location>
</feature>
<sequence length="493" mass="52925">MIAEPSPAEDISAAEAQSKGEFPHLPDRWLSRIANWGVELRGVAPVPMEERTDTRFINVFFVWFTLSTNLLPIITGMVGTFVMGMSLRDAALVILFFNMLCTVPPAYFSTFGSRTGLRQMLHARFTFGYYLVSIIVALNLCTIAGFGVVSCVLGGSTLSAVSDGSIDDTAGIVVIGVCGMVVSFGGYKFLHQYERYCWLFALVAIVIATGVGGSNLSAQTTTVPPTAATVLSFGGVIAGFLIPWAGMAADFSVYCTPTVSTTRIFAYTYLGLFVPTVLLMTLGAAIGAATPSIPAWSTGYSTYGVGGVLESMLSPAGGFGKFVAVLLSFSLLGNLGASMYSITLNFQLLLPFFMKIPRFVFSVIYTAILIPVSVMAAKSFFTNLENFLYVIAYWSAAFVSVVLVEHFLFRRGNCTSYDASTVNWDSPKYLPTGISAIAAMALSFGLIVPCMGQAWFTGPIAETTGDIGFEIALVLAGLLYAPLRWAERRIRGV</sequence>
<dbReference type="OrthoDB" id="5428495at2759"/>
<dbReference type="PANTHER" id="PTHR31806:SF5">
    <property type="entry name" value="PURINE-CYTOSINE PERMEASE FCY21"/>
    <property type="match status" value="1"/>
</dbReference>
<feature type="transmembrane region" description="Helical" evidence="8">
    <location>
        <begin position="387"/>
        <end position="408"/>
    </location>
</feature>
<keyword evidence="4 8" id="KW-0812">Transmembrane</keyword>
<dbReference type="InterPro" id="IPR026030">
    <property type="entry name" value="Pur-cyt_permease_Fcy2/21/22"/>
</dbReference>
<accession>A0A1L9T684</accession>
<dbReference type="InterPro" id="IPR001248">
    <property type="entry name" value="Pur-cyt_permease"/>
</dbReference>
<feature type="transmembrane region" description="Helical" evidence="8">
    <location>
        <begin position="266"/>
        <end position="289"/>
    </location>
</feature>
<feature type="transmembrane region" description="Helical" evidence="8">
    <location>
        <begin position="230"/>
        <end position="254"/>
    </location>
</feature>
<dbReference type="GO" id="GO:0005886">
    <property type="term" value="C:plasma membrane"/>
    <property type="evidence" value="ECO:0007669"/>
    <property type="project" value="TreeGrafter"/>
</dbReference>
<name>A0A1L9T684_9EURO</name>
<evidence type="ECO:0000313" key="9">
    <source>
        <dbReference type="EMBL" id="OJJ54959.1"/>
    </source>
</evidence>
<protein>
    <recommendedName>
        <fullName evidence="11">Purine-cytosine permease</fullName>
    </recommendedName>
</protein>
<dbReference type="Gene3D" id="1.10.4160.10">
    <property type="entry name" value="Hydantoin permease"/>
    <property type="match status" value="1"/>
</dbReference>
<dbReference type="VEuPathDB" id="FungiDB:ASPSYDRAFT_159085"/>
<feature type="transmembrane region" description="Helical" evidence="8">
    <location>
        <begin position="197"/>
        <end position="218"/>
    </location>
</feature>
<dbReference type="PANTHER" id="PTHR31806">
    <property type="entry name" value="PURINE-CYTOSINE PERMEASE FCY2-RELATED"/>
    <property type="match status" value="1"/>
</dbReference>
<evidence type="ECO:0000256" key="4">
    <source>
        <dbReference type="ARBA" id="ARBA00022692"/>
    </source>
</evidence>
<dbReference type="Pfam" id="PF02133">
    <property type="entry name" value="Transp_cyt_pur"/>
    <property type="match status" value="1"/>
</dbReference>
<feature type="transmembrane region" description="Helical" evidence="8">
    <location>
        <begin position="429"/>
        <end position="455"/>
    </location>
</feature>
<comment type="subcellular location">
    <subcellularLocation>
        <location evidence="1">Membrane</location>
        <topology evidence="1">Multi-pass membrane protein</topology>
    </subcellularLocation>
</comment>
<feature type="transmembrane region" description="Helical" evidence="8">
    <location>
        <begin position="467"/>
        <end position="486"/>
    </location>
</feature>
<feature type="transmembrane region" description="Helical" evidence="8">
    <location>
        <begin position="129"/>
        <end position="149"/>
    </location>
</feature>
<keyword evidence="6 7" id="KW-0472">Membrane</keyword>
<feature type="transmembrane region" description="Helical" evidence="8">
    <location>
        <begin position="359"/>
        <end position="381"/>
    </location>
</feature>
<evidence type="ECO:0000256" key="8">
    <source>
        <dbReference type="SAM" id="Phobius"/>
    </source>
</evidence>
<evidence type="ECO:0008006" key="11">
    <source>
        <dbReference type="Google" id="ProtNLM"/>
    </source>
</evidence>
<feature type="transmembrane region" description="Helical" evidence="8">
    <location>
        <begin position="90"/>
        <end position="108"/>
    </location>
</feature>